<keyword evidence="7" id="KW-0812">Transmembrane</keyword>
<dbReference type="SMART" id="SM00028">
    <property type="entry name" value="TPR"/>
    <property type="match status" value="2"/>
</dbReference>
<dbReference type="InterPro" id="IPR000719">
    <property type="entry name" value="Prot_kinase_dom"/>
</dbReference>
<dbReference type="InterPro" id="IPR008271">
    <property type="entry name" value="Ser/Thr_kinase_AS"/>
</dbReference>
<dbReference type="AlphaFoldDB" id="A0A3M8SWN0"/>
<evidence type="ECO:0000313" key="10">
    <source>
        <dbReference type="Proteomes" id="UP000267049"/>
    </source>
</evidence>
<keyword evidence="10" id="KW-1185">Reference proteome</keyword>
<dbReference type="InterPro" id="IPR019734">
    <property type="entry name" value="TPR_rpt"/>
</dbReference>
<feature type="region of interest" description="Disordered" evidence="6">
    <location>
        <begin position="1"/>
        <end position="34"/>
    </location>
</feature>
<keyword evidence="3 9" id="KW-0418">Kinase</keyword>
<dbReference type="InterPro" id="IPR011990">
    <property type="entry name" value="TPR-like_helical_dom_sf"/>
</dbReference>
<comment type="caution">
    <text evidence="9">The sequence shown here is derived from an EMBL/GenBank/DDBJ whole genome shotgun (WGS) entry which is preliminary data.</text>
</comment>
<accession>A0A3M8SWN0</accession>
<evidence type="ECO:0000256" key="3">
    <source>
        <dbReference type="ARBA" id="ARBA00022777"/>
    </source>
</evidence>
<evidence type="ECO:0000256" key="4">
    <source>
        <dbReference type="ARBA" id="ARBA00022840"/>
    </source>
</evidence>
<dbReference type="EMBL" id="RIBS01000005">
    <property type="protein sequence ID" value="RNF83260.1"/>
    <property type="molecule type" value="Genomic_DNA"/>
</dbReference>
<feature type="domain" description="Protein kinase" evidence="8">
    <location>
        <begin position="123"/>
        <end position="402"/>
    </location>
</feature>
<dbReference type="CDD" id="cd14014">
    <property type="entry name" value="STKc_PknB_like"/>
    <property type="match status" value="1"/>
</dbReference>
<keyword evidence="2 5" id="KW-0547">Nucleotide-binding</keyword>
<dbReference type="SMART" id="SM00220">
    <property type="entry name" value="S_TKc"/>
    <property type="match status" value="1"/>
</dbReference>
<dbReference type="SUPFAM" id="SSF56112">
    <property type="entry name" value="Protein kinase-like (PK-like)"/>
    <property type="match status" value="1"/>
</dbReference>
<evidence type="ECO:0000259" key="8">
    <source>
        <dbReference type="PROSITE" id="PS50011"/>
    </source>
</evidence>
<dbReference type="PROSITE" id="PS00108">
    <property type="entry name" value="PROTEIN_KINASE_ST"/>
    <property type="match status" value="1"/>
</dbReference>
<keyword evidence="7" id="KW-1133">Transmembrane helix</keyword>
<dbReference type="OrthoDB" id="9801841at2"/>
<organism evidence="9 10">
    <name type="scientific">Montanilutibacter psychrotolerans</name>
    <dbReference type="NCBI Taxonomy" id="1327343"/>
    <lineage>
        <taxon>Bacteria</taxon>
        <taxon>Pseudomonadati</taxon>
        <taxon>Pseudomonadota</taxon>
        <taxon>Gammaproteobacteria</taxon>
        <taxon>Lysobacterales</taxon>
        <taxon>Lysobacteraceae</taxon>
        <taxon>Montanilutibacter</taxon>
    </lineage>
</organism>
<sequence>MRSSLDPPKAPVPRVVDAGDAHWDPENPPEGGAHEVVGTRDGALTRALSLFDPYSELPPDALKRALAQLQLNDPDACRELIGLLAADERTHSFASPLRWFAERTPKATGGYEVHADGNLFGPWRTEGVLGIGGMGVIYAVRRADGLYEREAALKTIRAEVSSPQLLDAFRIERNLLARLDHPAIVSLFDAGVGDDGQPWITMQRIVGEHIDAWCDSRHASLRQRVGLFVDVCDAIVHAHDHGVLHQDIKPSNVLVTDDGKIKLLDFGLSALLSRSENDIPQRIGASMPYAAPEIFSDAPPSVAIDVHALGVMLYRLLCAGWPRPCGSVIGAAPVEGFPTPPSTVALRATAVETRNRGATTARSLSVSLCGDMDVIALRCVANDPVARYASVAELRNDVKAWLERRPVAARNGGGGYRVGRFLRRHVLAAIVASTLTVAAVATAWVVLAQQREARAQGENDRALAELFRISVLAASQNARSGGREDVRPLLHHAEHRLRSAAGGDQPQFLARGLASLAGAYYEQSNYAQSERLWLEVLAQCPDDPMLRARTFDSLASLANKRVDTKGMMRFSRQGIDALEDRDDKESTMLRLSLQFSLARSYWLRDDTSQALQIIDRAIRVARGQGSDHEAQLAGLVRQRGVMLSSIGRVVEADRDLTEAMNRMATSTPAVRISIMQSLAVLRMQAGHSDSGRELAERAMGESLRVYGDDHVETARAWLVMAKLWRAAGTNSRRARVALHRAEALIANHLGSGHPMMQGILEERADLEFSLHHRAAAIAYARRAEALAIKTYGENSSRARTCTARRSRFEAPPAVGANEA</sequence>
<dbReference type="InterPro" id="IPR017441">
    <property type="entry name" value="Protein_kinase_ATP_BS"/>
</dbReference>
<keyword evidence="9" id="KW-0723">Serine/threonine-protein kinase</keyword>
<feature type="binding site" evidence="5">
    <location>
        <position position="154"/>
    </location>
    <ligand>
        <name>ATP</name>
        <dbReference type="ChEBI" id="CHEBI:30616"/>
    </ligand>
</feature>
<keyword evidence="1" id="KW-0808">Transferase</keyword>
<proteinExistence type="predicted"/>
<dbReference type="SUPFAM" id="SSF48452">
    <property type="entry name" value="TPR-like"/>
    <property type="match status" value="2"/>
</dbReference>
<dbReference type="Pfam" id="PF00069">
    <property type="entry name" value="Pkinase"/>
    <property type="match status" value="1"/>
</dbReference>
<dbReference type="InterPro" id="IPR011009">
    <property type="entry name" value="Kinase-like_dom_sf"/>
</dbReference>
<evidence type="ECO:0000256" key="2">
    <source>
        <dbReference type="ARBA" id="ARBA00022741"/>
    </source>
</evidence>
<keyword evidence="7" id="KW-0472">Membrane</keyword>
<keyword evidence="4 5" id="KW-0067">ATP-binding</keyword>
<reference evidence="9 10" key="1">
    <citation type="submission" date="2018-11" db="EMBL/GenBank/DDBJ databases">
        <title>Lysobacter cryohumiis sp. nov., isolated from soil in the Tianshan Mountains, Xinjiang, China.</title>
        <authorList>
            <person name="Luo Y."/>
            <person name="Sheng H."/>
        </authorList>
    </citation>
    <scope>NUCLEOTIDE SEQUENCE [LARGE SCALE GENOMIC DNA]</scope>
    <source>
        <strain evidence="9 10">ZS60</strain>
    </source>
</reference>
<dbReference type="PANTHER" id="PTHR43289:SF34">
    <property type="entry name" value="SERINE_THREONINE-PROTEIN KINASE YBDM-RELATED"/>
    <property type="match status" value="1"/>
</dbReference>
<evidence type="ECO:0000256" key="1">
    <source>
        <dbReference type="ARBA" id="ARBA00022679"/>
    </source>
</evidence>
<dbReference type="Proteomes" id="UP000267049">
    <property type="component" value="Unassembled WGS sequence"/>
</dbReference>
<dbReference type="Gene3D" id="3.30.200.20">
    <property type="entry name" value="Phosphorylase Kinase, domain 1"/>
    <property type="match status" value="1"/>
</dbReference>
<dbReference type="Gene3D" id="1.25.40.10">
    <property type="entry name" value="Tetratricopeptide repeat domain"/>
    <property type="match status" value="2"/>
</dbReference>
<dbReference type="GO" id="GO:0004674">
    <property type="term" value="F:protein serine/threonine kinase activity"/>
    <property type="evidence" value="ECO:0007669"/>
    <property type="project" value="UniProtKB-KW"/>
</dbReference>
<evidence type="ECO:0000256" key="5">
    <source>
        <dbReference type="PROSITE-ProRule" id="PRU10141"/>
    </source>
</evidence>
<protein>
    <submittedName>
        <fullName evidence="9">Serine/threonine protein kinase</fullName>
    </submittedName>
</protein>
<evidence type="ECO:0000256" key="6">
    <source>
        <dbReference type="SAM" id="MobiDB-lite"/>
    </source>
</evidence>
<dbReference type="PROSITE" id="PS00107">
    <property type="entry name" value="PROTEIN_KINASE_ATP"/>
    <property type="match status" value="1"/>
</dbReference>
<evidence type="ECO:0000313" key="9">
    <source>
        <dbReference type="EMBL" id="RNF83260.1"/>
    </source>
</evidence>
<dbReference type="PROSITE" id="PS50011">
    <property type="entry name" value="PROTEIN_KINASE_DOM"/>
    <property type="match status" value="1"/>
</dbReference>
<evidence type="ECO:0000256" key="7">
    <source>
        <dbReference type="SAM" id="Phobius"/>
    </source>
</evidence>
<name>A0A3M8SWN0_9GAMM</name>
<dbReference type="Gene3D" id="1.10.510.10">
    <property type="entry name" value="Transferase(Phosphotransferase) domain 1"/>
    <property type="match status" value="1"/>
</dbReference>
<dbReference type="GO" id="GO:0005524">
    <property type="term" value="F:ATP binding"/>
    <property type="evidence" value="ECO:0007669"/>
    <property type="project" value="UniProtKB-UniRule"/>
</dbReference>
<feature type="transmembrane region" description="Helical" evidence="7">
    <location>
        <begin position="426"/>
        <end position="447"/>
    </location>
</feature>
<dbReference type="PANTHER" id="PTHR43289">
    <property type="entry name" value="MITOGEN-ACTIVATED PROTEIN KINASE KINASE KINASE 20-RELATED"/>
    <property type="match status" value="1"/>
</dbReference>
<gene>
    <name evidence="9" type="ORF">EER27_12260</name>
</gene>